<dbReference type="SUPFAM" id="SSF56672">
    <property type="entry name" value="DNA/RNA polymerases"/>
    <property type="match status" value="1"/>
</dbReference>
<dbReference type="Proteomes" id="UP000734854">
    <property type="component" value="Unassembled WGS sequence"/>
</dbReference>
<feature type="compositionally biased region" description="Acidic residues" evidence="1">
    <location>
        <begin position="256"/>
        <end position="266"/>
    </location>
</feature>
<evidence type="ECO:0000313" key="2">
    <source>
        <dbReference type="EMBL" id="KAG6492226.1"/>
    </source>
</evidence>
<evidence type="ECO:0008006" key="4">
    <source>
        <dbReference type="Google" id="ProtNLM"/>
    </source>
</evidence>
<protein>
    <recommendedName>
        <fullName evidence="4">Reverse transcriptase/retrotransposon-derived protein RNase H-like domain-containing protein</fullName>
    </recommendedName>
</protein>
<dbReference type="AlphaFoldDB" id="A0A8J5KJP1"/>
<proteinExistence type="predicted"/>
<name>A0A8J5KJP1_ZINOF</name>
<comment type="caution">
    <text evidence="2">The sequence shown here is derived from an EMBL/GenBank/DDBJ whole genome shotgun (WGS) entry which is preliminary data.</text>
</comment>
<sequence>MWIQWRMVYAAEYEALIQIAGETQNILSAIRRSFLLKNSYQGSTVEQDQAYIDIERLTCNSMKDIFNYLNNYKMLAAKSGRMFISPELYFVIDYVRKIIQESLKEQRRLQQAVLQLQKELVQNKPLTSSDIKGLVVEITKQPKLIEEQAVGYQSAKNSQPRRLSNLDIEEIRNEGEEEFAGVFTSEYALPLFHEEYDYPDTNNRWDILGEPSGKYNYYVNYAAPPPQPFIPATRPSRGDEDNTDDEAVFPSIWEDTPWEEDPDLDPNDLAPANEDEEDLESYFLGLSNLETDYPVIFPNSVLPDDNQQLPPYWDNSDTESEEYWQQVVEEVEQVEEHEGEPNDWLPYVNQDQGSSQNIQSTEEAAHVGTDSLLTEQLERMDYPILRSMMQQATTEKALSSTSAISRYNPPHEPLMGQVNYPPAQVNARTKPKESTTILNGKFRPRGYNHQPWTLPSAQTNDEAILILPKDIEQYSEVISCPESITNNLVNQKTWLDNAQKVQFIENLLGENEKKMWIQWQLPGINYQEDEELVIPKQQVLAEIDFKMQFAPLLQRLKEAGFIGDNPLEHKSHIPNLSKLLGPLYSKTSPHGDRRFKTSAWTIIKEVKALVQTLPDLELPPVDAHIIIETDGCMEG</sequence>
<dbReference type="Pfam" id="PF07028">
    <property type="entry name" value="DUF1319"/>
    <property type="match status" value="1"/>
</dbReference>
<gene>
    <name evidence="2" type="ORF">ZIOFF_047177</name>
</gene>
<accession>A0A8J5KJP1</accession>
<evidence type="ECO:0000313" key="3">
    <source>
        <dbReference type="Proteomes" id="UP000734854"/>
    </source>
</evidence>
<keyword evidence="3" id="KW-1185">Reference proteome</keyword>
<evidence type="ECO:0000256" key="1">
    <source>
        <dbReference type="SAM" id="MobiDB-lite"/>
    </source>
</evidence>
<dbReference type="InterPro" id="IPR010746">
    <property type="entry name" value="CYMV_Orf1"/>
</dbReference>
<dbReference type="Pfam" id="PF22909">
    <property type="entry name" value="Caulimovir_coat_dom"/>
    <property type="match status" value="1"/>
</dbReference>
<dbReference type="InterPro" id="IPR043502">
    <property type="entry name" value="DNA/RNA_pol_sf"/>
</dbReference>
<feature type="region of interest" description="Disordered" evidence="1">
    <location>
        <begin position="250"/>
        <end position="272"/>
    </location>
</feature>
<reference evidence="2 3" key="1">
    <citation type="submission" date="2020-08" db="EMBL/GenBank/DDBJ databases">
        <title>Plant Genome Project.</title>
        <authorList>
            <person name="Zhang R.-G."/>
        </authorList>
    </citation>
    <scope>NUCLEOTIDE SEQUENCE [LARGE SCALE GENOMIC DNA]</scope>
    <source>
        <tissue evidence="2">Rhizome</tissue>
    </source>
</reference>
<organism evidence="2 3">
    <name type="scientific">Zingiber officinale</name>
    <name type="common">Ginger</name>
    <name type="synonym">Amomum zingiber</name>
    <dbReference type="NCBI Taxonomy" id="94328"/>
    <lineage>
        <taxon>Eukaryota</taxon>
        <taxon>Viridiplantae</taxon>
        <taxon>Streptophyta</taxon>
        <taxon>Embryophyta</taxon>
        <taxon>Tracheophyta</taxon>
        <taxon>Spermatophyta</taxon>
        <taxon>Magnoliopsida</taxon>
        <taxon>Liliopsida</taxon>
        <taxon>Zingiberales</taxon>
        <taxon>Zingiberaceae</taxon>
        <taxon>Zingiber</taxon>
    </lineage>
</organism>
<dbReference type="EMBL" id="JACMSC010000013">
    <property type="protein sequence ID" value="KAG6492226.1"/>
    <property type="molecule type" value="Genomic_DNA"/>
</dbReference>